<dbReference type="InterPro" id="IPR000440">
    <property type="entry name" value="NADH_UbQ/plastoQ_OxRdtase_su3"/>
</dbReference>
<keyword evidence="5 7" id="KW-1133">Transmembrane helix</keyword>
<dbReference type="GO" id="GO:0005886">
    <property type="term" value="C:plasma membrane"/>
    <property type="evidence" value="ECO:0007669"/>
    <property type="project" value="UniProtKB-SubCell"/>
</dbReference>
<feature type="transmembrane region" description="Helical" evidence="7">
    <location>
        <begin position="6"/>
        <end position="29"/>
    </location>
</feature>
<dbReference type="HAMAP" id="MF_01394">
    <property type="entry name" value="NDH1_NuoA"/>
    <property type="match status" value="1"/>
</dbReference>
<evidence type="ECO:0000256" key="3">
    <source>
        <dbReference type="ARBA" id="ARBA00022448"/>
    </source>
</evidence>
<dbReference type="PANTHER" id="PTHR11058:SF9">
    <property type="entry name" value="NADH-UBIQUINONE OXIDOREDUCTASE CHAIN 3"/>
    <property type="match status" value="1"/>
</dbReference>
<comment type="catalytic activity">
    <reaction evidence="7 8">
        <text>a quinone + NADH + 5 H(+)(in) = a quinol + NAD(+) + 4 H(+)(out)</text>
        <dbReference type="Rhea" id="RHEA:57888"/>
        <dbReference type="ChEBI" id="CHEBI:15378"/>
        <dbReference type="ChEBI" id="CHEBI:24646"/>
        <dbReference type="ChEBI" id="CHEBI:57540"/>
        <dbReference type="ChEBI" id="CHEBI:57945"/>
        <dbReference type="ChEBI" id="CHEBI:132124"/>
    </reaction>
</comment>
<evidence type="ECO:0000256" key="8">
    <source>
        <dbReference type="RuleBase" id="RU003639"/>
    </source>
</evidence>
<comment type="subunit">
    <text evidence="7">NDH-1 is composed of 14 different subunits. Subunits NuoA, H, J, K, L, M, N constitute the membrane sector of the complex.</text>
</comment>
<dbReference type="Gene3D" id="1.20.58.1610">
    <property type="entry name" value="NADH:ubiquinone/plastoquinone oxidoreductase, chain 3"/>
    <property type="match status" value="1"/>
</dbReference>
<evidence type="ECO:0000256" key="5">
    <source>
        <dbReference type="ARBA" id="ARBA00022989"/>
    </source>
</evidence>
<evidence type="ECO:0000313" key="9">
    <source>
        <dbReference type="EMBL" id="HEX71219.1"/>
    </source>
</evidence>
<feature type="transmembrane region" description="Helical" evidence="7">
    <location>
        <begin position="87"/>
        <end position="110"/>
    </location>
</feature>
<name>A0A7C3ANB1_9BACT</name>
<dbReference type="GO" id="GO:0030964">
    <property type="term" value="C:NADH dehydrogenase complex"/>
    <property type="evidence" value="ECO:0007669"/>
    <property type="project" value="TreeGrafter"/>
</dbReference>
<comment type="function">
    <text evidence="7">NDH-1 shuttles electrons from NADH, via FMN and iron-sulfur (Fe-S) centers, to quinones in the respiratory chain. The immediate electron acceptor for the enzyme in this species is believed to be ubiquinone. Couples the redox reaction to proton translocation (for every two electrons transferred, four hydrogen ions are translocated across the cytoplasmic membrane), and thus conserves the redox energy in a proton gradient.</text>
</comment>
<proteinExistence type="inferred from homology"/>
<keyword evidence="7" id="KW-0830">Ubiquinone</keyword>
<protein>
    <recommendedName>
        <fullName evidence="7">NADH-quinone oxidoreductase subunit A</fullName>
        <ecNumber evidence="7">7.1.1.-</ecNumber>
    </recommendedName>
    <alternativeName>
        <fullName evidence="7">NADH dehydrogenase I subunit A</fullName>
    </alternativeName>
    <alternativeName>
        <fullName evidence="7">NDH-1 subunit A</fullName>
    </alternativeName>
    <alternativeName>
        <fullName evidence="7">NUO1</fullName>
    </alternativeName>
</protein>
<dbReference type="AlphaFoldDB" id="A0A7C3ANB1"/>
<dbReference type="PANTHER" id="PTHR11058">
    <property type="entry name" value="NADH-UBIQUINONE OXIDOREDUCTASE CHAIN 3"/>
    <property type="match status" value="1"/>
</dbReference>
<dbReference type="Pfam" id="PF00507">
    <property type="entry name" value="Oxidored_q4"/>
    <property type="match status" value="1"/>
</dbReference>
<organism evidence="9">
    <name type="scientific">Thermorudis sp</name>
    <dbReference type="NCBI Taxonomy" id="1969470"/>
    <lineage>
        <taxon>Bacteria</taxon>
        <taxon>Pseudomonadati</taxon>
        <taxon>Thermomicrobiota</taxon>
        <taxon>Thermomicrobia</taxon>
        <taxon>Thermomicrobia incertae sedis</taxon>
        <taxon>Thermorudis</taxon>
    </lineage>
</organism>
<dbReference type="EC" id="7.1.1.-" evidence="7"/>
<keyword evidence="4 7" id="KW-0812">Transmembrane</keyword>
<sequence>MIESFGPLALFVPVAVVFALVPIVVGTLIRPRRPDPVKLSPYESGMETIGPTRVQFHNHYYLYALLFVIFDVEAVFLFPWAVAAGQLGLYGLVVMALFVLFLLEGFLYAWRKGALRWP</sequence>
<keyword evidence="7" id="KW-1278">Translocase</keyword>
<keyword evidence="7 8" id="KW-0874">Quinone</keyword>
<reference evidence="9" key="1">
    <citation type="journal article" date="2020" name="mSystems">
        <title>Genome- and Community-Level Interaction Insights into Carbon Utilization and Element Cycling Functions of Hydrothermarchaeota in Hydrothermal Sediment.</title>
        <authorList>
            <person name="Zhou Z."/>
            <person name="Liu Y."/>
            <person name="Xu W."/>
            <person name="Pan J."/>
            <person name="Luo Z.H."/>
            <person name="Li M."/>
        </authorList>
    </citation>
    <scope>NUCLEOTIDE SEQUENCE [LARGE SCALE GENOMIC DNA]</scope>
    <source>
        <strain evidence="9">SpSt-192</strain>
    </source>
</reference>
<accession>A0A7C3ANB1</accession>
<evidence type="ECO:0000256" key="7">
    <source>
        <dbReference type="HAMAP-Rule" id="MF_01394"/>
    </source>
</evidence>
<keyword evidence="6 7" id="KW-0472">Membrane</keyword>
<feature type="transmembrane region" description="Helical" evidence="7">
    <location>
        <begin position="60"/>
        <end position="81"/>
    </location>
</feature>
<evidence type="ECO:0000256" key="2">
    <source>
        <dbReference type="ARBA" id="ARBA00008472"/>
    </source>
</evidence>
<keyword evidence="7 8" id="KW-0520">NAD</keyword>
<dbReference type="InterPro" id="IPR038430">
    <property type="entry name" value="NDAH_ubi_oxred_su3_sf"/>
</dbReference>
<comment type="similarity">
    <text evidence="2 7 8">Belongs to the complex I subunit 3 family.</text>
</comment>
<keyword evidence="3 7" id="KW-0813">Transport</keyword>
<dbReference type="GO" id="GO:0048038">
    <property type="term" value="F:quinone binding"/>
    <property type="evidence" value="ECO:0007669"/>
    <property type="project" value="UniProtKB-KW"/>
</dbReference>
<dbReference type="EMBL" id="DSID01000625">
    <property type="protein sequence ID" value="HEX71219.1"/>
    <property type="molecule type" value="Genomic_DNA"/>
</dbReference>
<evidence type="ECO:0000256" key="6">
    <source>
        <dbReference type="ARBA" id="ARBA00023136"/>
    </source>
</evidence>
<evidence type="ECO:0000256" key="4">
    <source>
        <dbReference type="ARBA" id="ARBA00022692"/>
    </source>
</evidence>
<dbReference type="InterPro" id="IPR023043">
    <property type="entry name" value="NAD(P)H_OxRDtase_bac/plastid"/>
</dbReference>
<dbReference type="GO" id="GO:0050136">
    <property type="term" value="F:NADH dehydrogenase (quinone) (non-electrogenic) activity"/>
    <property type="evidence" value="ECO:0007669"/>
    <property type="project" value="UniProtKB-UniRule"/>
</dbReference>
<evidence type="ECO:0000256" key="1">
    <source>
        <dbReference type="ARBA" id="ARBA00004141"/>
    </source>
</evidence>
<gene>
    <name evidence="7" type="primary">nuoA</name>
    <name evidence="9" type="ORF">ENP13_08265</name>
</gene>
<dbReference type="GO" id="GO:0008137">
    <property type="term" value="F:NADH dehydrogenase (ubiquinone) activity"/>
    <property type="evidence" value="ECO:0007669"/>
    <property type="project" value="InterPro"/>
</dbReference>
<keyword evidence="7" id="KW-1003">Cell membrane</keyword>
<comment type="caution">
    <text evidence="9">The sequence shown here is derived from an EMBL/GenBank/DDBJ whole genome shotgun (WGS) entry which is preliminary data.</text>
</comment>
<comment type="subcellular location">
    <subcellularLocation>
        <location evidence="7 8">Cell membrane</location>
        <topology evidence="7 8">Multi-pass membrane protein</topology>
    </subcellularLocation>
    <subcellularLocation>
        <location evidence="1">Membrane</location>
        <topology evidence="1">Multi-pass membrane protein</topology>
    </subcellularLocation>
</comment>